<evidence type="ECO:0000313" key="2">
    <source>
        <dbReference type="EMBL" id="RZS93468.1"/>
    </source>
</evidence>
<dbReference type="Proteomes" id="UP000292262">
    <property type="component" value="Unassembled WGS sequence"/>
</dbReference>
<feature type="transmembrane region" description="Helical" evidence="1">
    <location>
        <begin position="35"/>
        <end position="56"/>
    </location>
</feature>
<dbReference type="EMBL" id="SGXE01000002">
    <property type="protein sequence ID" value="RZS93468.1"/>
    <property type="molecule type" value="Genomic_DNA"/>
</dbReference>
<reference evidence="2 3" key="1">
    <citation type="submission" date="2019-02" db="EMBL/GenBank/DDBJ databases">
        <title>Genomic Encyclopedia of Type Strains, Phase IV (KMG-IV): sequencing the most valuable type-strain genomes for metagenomic binning, comparative biology and taxonomic classification.</title>
        <authorList>
            <person name="Goeker M."/>
        </authorList>
    </citation>
    <scope>NUCLEOTIDE SEQUENCE [LARGE SCALE GENOMIC DNA]</scope>
    <source>
        <strain evidence="2 3">DSM 17196</strain>
    </source>
</reference>
<sequence>MKKDSLSFIIILGFSLGLLRVIIDFLPRILNASPLVYYSSFLIALIVEVIVIWYAIKKTFRIKNTISILNTIKIGVLIMLITGACYSVMAYIYDTQIDPDFQKNLAIDFAANYAPETLDQVKLNFENANQKISPIGIITYTIWFIFLGTVISILSASILHSKNRSK</sequence>
<keyword evidence="1" id="KW-0812">Transmembrane</keyword>
<proteinExistence type="predicted"/>
<gene>
    <name evidence="2" type="ORF">EV197_2047</name>
</gene>
<feature type="transmembrane region" description="Helical" evidence="1">
    <location>
        <begin position="68"/>
        <end position="93"/>
    </location>
</feature>
<keyword evidence="1" id="KW-1133">Transmembrane helix</keyword>
<feature type="transmembrane region" description="Helical" evidence="1">
    <location>
        <begin position="5"/>
        <end position="23"/>
    </location>
</feature>
<evidence type="ECO:0000313" key="3">
    <source>
        <dbReference type="Proteomes" id="UP000292262"/>
    </source>
</evidence>
<evidence type="ECO:0000256" key="1">
    <source>
        <dbReference type="SAM" id="Phobius"/>
    </source>
</evidence>
<dbReference type="RefSeq" id="WP_130286598.1">
    <property type="nucleotide sequence ID" value="NZ_SGXE01000002.1"/>
</dbReference>
<keyword evidence="3" id="KW-1185">Reference proteome</keyword>
<keyword evidence="1" id="KW-0472">Membrane</keyword>
<organism evidence="2 3">
    <name type="scientific">Aquimarina brevivitae</name>
    <dbReference type="NCBI Taxonomy" id="323412"/>
    <lineage>
        <taxon>Bacteria</taxon>
        <taxon>Pseudomonadati</taxon>
        <taxon>Bacteroidota</taxon>
        <taxon>Flavobacteriia</taxon>
        <taxon>Flavobacteriales</taxon>
        <taxon>Flavobacteriaceae</taxon>
        <taxon>Aquimarina</taxon>
    </lineage>
</organism>
<name>A0A4Q7P2A4_9FLAO</name>
<comment type="caution">
    <text evidence="2">The sequence shown here is derived from an EMBL/GenBank/DDBJ whole genome shotgun (WGS) entry which is preliminary data.</text>
</comment>
<feature type="transmembrane region" description="Helical" evidence="1">
    <location>
        <begin position="137"/>
        <end position="159"/>
    </location>
</feature>
<accession>A0A4Q7P2A4</accession>
<dbReference type="Pfam" id="PF13858">
    <property type="entry name" value="DUF4199"/>
    <property type="match status" value="1"/>
</dbReference>
<dbReference type="AlphaFoldDB" id="A0A4Q7P2A4"/>
<dbReference type="OrthoDB" id="1163966at2"/>
<protein>
    <submittedName>
        <fullName evidence="2">Uncharacterized protein DUF4199</fullName>
    </submittedName>
</protein>
<dbReference type="InterPro" id="IPR025250">
    <property type="entry name" value="DUF4199"/>
</dbReference>